<dbReference type="RefSeq" id="WP_343849536.1">
    <property type="nucleotide sequence ID" value="NZ_BAAAFI010000004.1"/>
</dbReference>
<evidence type="ECO:0000256" key="1">
    <source>
        <dbReference type="SAM" id="SignalP"/>
    </source>
</evidence>
<dbReference type="Proteomes" id="UP001500469">
    <property type="component" value="Unassembled WGS sequence"/>
</dbReference>
<keyword evidence="3" id="KW-0378">Hydrolase</keyword>
<dbReference type="PANTHER" id="PTHR43283:SF3">
    <property type="entry name" value="BETA-LACTAMASE FAMILY PROTEIN (AFU_ORTHOLOGUE AFUA_5G07500)"/>
    <property type="match status" value="1"/>
</dbReference>
<dbReference type="InterPro" id="IPR001466">
    <property type="entry name" value="Beta-lactam-related"/>
</dbReference>
<evidence type="ECO:0000313" key="3">
    <source>
        <dbReference type="EMBL" id="GAA0878261.1"/>
    </source>
</evidence>
<keyword evidence="4" id="KW-1185">Reference proteome</keyword>
<proteinExistence type="predicted"/>
<comment type="caution">
    <text evidence="3">The sequence shown here is derived from an EMBL/GenBank/DDBJ whole genome shotgun (WGS) entry which is preliminary data.</text>
</comment>
<keyword evidence="1" id="KW-0732">Signal</keyword>
<feature type="chain" id="PRO_5046964704" evidence="1">
    <location>
        <begin position="24"/>
        <end position="402"/>
    </location>
</feature>
<name>A0ABP3Y9Y0_9BACT</name>
<dbReference type="PANTHER" id="PTHR43283">
    <property type="entry name" value="BETA-LACTAMASE-RELATED"/>
    <property type="match status" value="1"/>
</dbReference>
<accession>A0ABP3Y9Y0</accession>
<dbReference type="GO" id="GO:0016787">
    <property type="term" value="F:hydrolase activity"/>
    <property type="evidence" value="ECO:0007669"/>
    <property type="project" value="UniProtKB-KW"/>
</dbReference>
<dbReference type="EMBL" id="BAAAFI010000004">
    <property type="protein sequence ID" value="GAA0878261.1"/>
    <property type="molecule type" value="Genomic_DNA"/>
</dbReference>
<dbReference type="Gene3D" id="3.40.710.10">
    <property type="entry name" value="DD-peptidase/beta-lactamase superfamily"/>
    <property type="match status" value="1"/>
</dbReference>
<feature type="domain" description="Beta-lactamase-related" evidence="2">
    <location>
        <begin position="37"/>
        <end position="387"/>
    </location>
</feature>
<protein>
    <submittedName>
        <fullName evidence="3">Serine hydrolase domain-containing protein</fullName>
    </submittedName>
</protein>
<organism evidence="3 4">
    <name type="scientific">Algoriphagus jejuensis</name>
    <dbReference type="NCBI Taxonomy" id="419934"/>
    <lineage>
        <taxon>Bacteria</taxon>
        <taxon>Pseudomonadati</taxon>
        <taxon>Bacteroidota</taxon>
        <taxon>Cytophagia</taxon>
        <taxon>Cytophagales</taxon>
        <taxon>Cyclobacteriaceae</taxon>
        <taxon>Algoriphagus</taxon>
    </lineage>
</organism>
<dbReference type="InterPro" id="IPR050789">
    <property type="entry name" value="Diverse_Enzym_Activities"/>
</dbReference>
<gene>
    <name evidence="3" type="ORF">GCM10009119_12290</name>
</gene>
<dbReference type="Pfam" id="PF00144">
    <property type="entry name" value="Beta-lactamase"/>
    <property type="match status" value="1"/>
</dbReference>
<evidence type="ECO:0000259" key="2">
    <source>
        <dbReference type="Pfam" id="PF00144"/>
    </source>
</evidence>
<evidence type="ECO:0000313" key="4">
    <source>
        <dbReference type="Proteomes" id="UP001500469"/>
    </source>
</evidence>
<dbReference type="InterPro" id="IPR012338">
    <property type="entry name" value="Beta-lactam/transpept-like"/>
</dbReference>
<dbReference type="SUPFAM" id="SSF56601">
    <property type="entry name" value="beta-lactamase/transpeptidase-like"/>
    <property type="match status" value="1"/>
</dbReference>
<feature type="signal peptide" evidence="1">
    <location>
        <begin position="1"/>
        <end position="23"/>
    </location>
</feature>
<sequence length="402" mass="44962">MNNHLRLTFTLLFSVLLTASAFAQNGMSVERLARYDAFYQNEIDQGRLPGVVTLIYKDGEKAHESALGYSDRSTKTPISSDQIFFIQSMTKPIVSTAFMMLYEEGYFFLNDPISKYLPEFKDMKVVKDPEIGSASGLEPAKSQITIDQVLSHTAGFLHGIGPTKLDEEVREAIYVSSPKTIEERVKALAAQPLASHPGEKWNYSASPDILARLIEVFSGMSPAEFLRTRLFEPLGMKDTGYNLSEEQAKRMMQVHNYDDSGVLIKSERQTPTSGNTVFGGTHGLFSTAADYSLFAQMMLNGGEWKGKRFLSPKTVDIMRINQSGDLFQDPGKGFGLGFAVVDDLADSKALSSEGTFYWSGAYCTYFFIDPEEKMVAVFMTQMNPFSGFYENKFRQMVYQAID</sequence>
<reference evidence="4" key="1">
    <citation type="journal article" date="2019" name="Int. J. Syst. Evol. Microbiol.">
        <title>The Global Catalogue of Microorganisms (GCM) 10K type strain sequencing project: providing services to taxonomists for standard genome sequencing and annotation.</title>
        <authorList>
            <consortium name="The Broad Institute Genomics Platform"/>
            <consortium name="The Broad Institute Genome Sequencing Center for Infectious Disease"/>
            <person name="Wu L."/>
            <person name="Ma J."/>
        </authorList>
    </citation>
    <scope>NUCLEOTIDE SEQUENCE [LARGE SCALE GENOMIC DNA]</scope>
    <source>
        <strain evidence="4">JCM 16112</strain>
    </source>
</reference>